<dbReference type="EMBL" id="LFZN01000166">
    <property type="protein sequence ID" value="KXS96700.1"/>
    <property type="molecule type" value="Genomic_DNA"/>
</dbReference>
<dbReference type="Gene3D" id="1.25.40.20">
    <property type="entry name" value="Ankyrin repeat-containing domain"/>
    <property type="match status" value="1"/>
</dbReference>
<evidence type="ECO:0008006" key="4">
    <source>
        <dbReference type="Google" id="ProtNLM"/>
    </source>
</evidence>
<evidence type="ECO:0000313" key="3">
    <source>
        <dbReference type="Proteomes" id="UP000070133"/>
    </source>
</evidence>
<proteinExistence type="predicted"/>
<keyword evidence="3" id="KW-1185">Reference proteome</keyword>
<comment type="caution">
    <text evidence="2">The sequence shown here is derived from an EMBL/GenBank/DDBJ whole genome shotgun (WGS) entry which is preliminary data.</text>
</comment>
<dbReference type="SUPFAM" id="SSF48403">
    <property type="entry name" value="Ankyrin repeat"/>
    <property type="match status" value="1"/>
</dbReference>
<organism evidence="2 3">
    <name type="scientific">Pseudocercospora eumusae</name>
    <dbReference type="NCBI Taxonomy" id="321146"/>
    <lineage>
        <taxon>Eukaryota</taxon>
        <taxon>Fungi</taxon>
        <taxon>Dikarya</taxon>
        <taxon>Ascomycota</taxon>
        <taxon>Pezizomycotina</taxon>
        <taxon>Dothideomycetes</taxon>
        <taxon>Dothideomycetidae</taxon>
        <taxon>Mycosphaerellales</taxon>
        <taxon>Mycosphaerellaceae</taxon>
        <taxon>Pseudocercospora</taxon>
    </lineage>
</organism>
<sequence>MADPLSIAAAAAGFLGLAGQLASGTLKLRRLYKSTENAPRKVSELISAMQDLHDALQSAGEMLQTATAAGSRAQQAAQRCLMQCERLQRKLDARLSKLEKKFQKHSSRRFLFVFHEEEVDGILQDLERCKTSLLVSQQAFGFNYSGSILDSIATRQDAFVSRQTQVQADMSCLTQQSKHNQAKILRQYENIKSQTDTIHSDLSKLSASVNTIQSSIDSQQDNLRQGNQTIIQEIMALQQKLATVQRYSLLGACQGEDILQAVRQFERKIAALEDRLAKTGSESEMTFSVGFQLFPMKVTIERRVVQSGTHSSDSPIRRSTPSRGDAIFDLRLPVWFVQDQYRFAVNHSSSGWRYNIRHYRQYYYANLNPLMKACANGDIATAKDILRSGTVCPHDRDSRGLTASDHAVTSPSNEIYEFMASQGLTYQASEYDLAKNVTRNRSDFRSFSRINHRLKHVCEVTGIRIDDLPTIFGDIEGAGETISLAIYPRLPSTERVPFILKHAMEIILWGRDDEVEEDIYTILKDVPHEPRYLGQLSVDDGLISLLHLGAIMTARRGKYSSFWHSLSLGALAAGVDLSLEQPERYLTGSFWGTPLAMFIRETLDFIRLFGFAFTITCHQEKTINRALFGWATMLHDYGIDLETYGVEESELLKQGIERAKATPSNRASDTRMYYWLPLVSRMLTGPQPQDWKFVYSTDAFTSTLSDFWIMTERSMEPADLLMKLLVIKSRVEASIKIPGAWRATRSKSVKRILKGLVDMEAHEYELYVESVRCCDMREAYDRLDLGSFEVSELRDDHMDKAWQDEILGRVKQQLVVEG</sequence>
<evidence type="ECO:0000313" key="2">
    <source>
        <dbReference type="EMBL" id="KXS96700.1"/>
    </source>
</evidence>
<accession>A0A139H2J6</accession>
<keyword evidence="1" id="KW-0175">Coiled coil</keyword>
<protein>
    <recommendedName>
        <fullName evidence="4">Fungal N-terminal domain-containing protein</fullName>
    </recommendedName>
</protein>
<dbReference type="Proteomes" id="UP000070133">
    <property type="component" value="Unassembled WGS sequence"/>
</dbReference>
<name>A0A139H2J6_9PEZI</name>
<dbReference type="OrthoDB" id="3200163at2759"/>
<feature type="coiled-coil region" evidence="1">
    <location>
        <begin position="255"/>
        <end position="282"/>
    </location>
</feature>
<dbReference type="InterPro" id="IPR036770">
    <property type="entry name" value="Ankyrin_rpt-contain_sf"/>
</dbReference>
<gene>
    <name evidence="2" type="ORF">AC578_9434</name>
</gene>
<evidence type="ECO:0000256" key="1">
    <source>
        <dbReference type="SAM" id="Coils"/>
    </source>
</evidence>
<reference evidence="2 3" key="1">
    <citation type="submission" date="2015-07" db="EMBL/GenBank/DDBJ databases">
        <title>Comparative genomics of the Sigatoka disease complex on banana suggests a link between parallel evolutionary changes in Pseudocercospora fijiensis and Pseudocercospora eumusae and increased virulence on the banana host.</title>
        <authorList>
            <person name="Chang T.-C."/>
            <person name="Salvucci A."/>
            <person name="Crous P.W."/>
            <person name="Stergiopoulos I."/>
        </authorList>
    </citation>
    <scope>NUCLEOTIDE SEQUENCE [LARGE SCALE GENOMIC DNA]</scope>
    <source>
        <strain evidence="2 3">CBS 114824</strain>
    </source>
</reference>
<dbReference type="AlphaFoldDB" id="A0A139H2J6"/>